<organism evidence="2 4">
    <name type="scientific">Acidipropionibacterium acidipropionici</name>
    <dbReference type="NCBI Taxonomy" id="1748"/>
    <lineage>
        <taxon>Bacteria</taxon>
        <taxon>Bacillati</taxon>
        <taxon>Actinomycetota</taxon>
        <taxon>Actinomycetes</taxon>
        <taxon>Propionibacteriales</taxon>
        <taxon>Propionibacteriaceae</taxon>
        <taxon>Acidipropionibacterium</taxon>
    </lineage>
</organism>
<proteinExistence type="predicted"/>
<reference evidence="3 5" key="1">
    <citation type="journal article" date="2016" name="Plant Dis.">
        <title>Improved production of propionic acid using genome shuffling.</title>
        <authorList>
            <person name="Luna-Flores C.H."/>
            <person name="Palfreyman R.W."/>
            <person name="Kromer J.O."/>
            <person name="Nielsen L.K."/>
            <person name="Marcellin E."/>
        </authorList>
    </citation>
    <scope>NUCLEOTIDE SEQUENCE [LARGE SCALE GENOMIC DNA]</scope>
    <source>
        <strain evidence="3 5">F3E8</strain>
    </source>
</reference>
<dbReference type="InterPro" id="IPR027395">
    <property type="entry name" value="WH_DNA-bd_dom"/>
</dbReference>
<dbReference type="AlphaFoldDB" id="A0A142KJH0"/>
<gene>
    <name evidence="3" type="ORF">A8L58_14670</name>
    <name evidence="2" type="ORF">AXH35_13220</name>
</gene>
<protein>
    <recommendedName>
        <fullName evidence="1">Winged helix DNA-binding domain-containing protein</fullName>
    </recommendedName>
</protein>
<dbReference type="SUPFAM" id="SSF46785">
    <property type="entry name" value="Winged helix' DNA-binding domain"/>
    <property type="match status" value="1"/>
</dbReference>
<evidence type="ECO:0000259" key="1">
    <source>
        <dbReference type="Pfam" id="PF13601"/>
    </source>
</evidence>
<dbReference type="EMBL" id="CP014352">
    <property type="protein sequence ID" value="AMS06258.1"/>
    <property type="molecule type" value="Genomic_DNA"/>
</dbReference>
<dbReference type="Gene3D" id="1.10.10.10">
    <property type="entry name" value="Winged helix-like DNA-binding domain superfamily/Winged helix DNA-binding domain"/>
    <property type="match status" value="1"/>
</dbReference>
<evidence type="ECO:0000313" key="2">
    <source>
        <dbReference type="EMBL" id="AMS06258.1"/>
    </source>
</evidence>
<evidence type="ECO:0000313" key="4">
    <source>
        <dbReference type="Proteomes" id="UP000075221"/>
    </source>
</evidence>
<dbReference type="RefSeq" id="WP_015069431.1">
    <property type="nucleotide sequence ID" value="NZ_CP013126.1"/>
</dbReference>
<sequence>MPEPQLDPILQEPIRLRVCGLLRRADEVEFRALLDTLNVPAGPLLAAVKALIDASYVGSSGAALDQVSDRRKAVWLSLTPTGRSGFDRQVEALRRTARSAF</sequence>
<keyword evidence="5" id="KW-1185">Reference proteome</keyword>
<dbReference type="EMBL" id="CP015970">
    <property type="protein sequence ID" value="AOZ47713.1"/>
    <property type="molecule type" value="Genomic_DNA"/>
</dbReference>
<dbReference type="OrthoDB" id="4952043at2"/>
<dbReference type="Proteomes" id="UP000178666">
    <property type="component" value="Chromosome"/>
</dbReference>
<dbReference type="Proteomes" id="UP000075221">
    <property type="component" value="Chromosome"/>
</dbReference>
<dbReference type="OMA" id="THRLRIC"/>
<dbReference type="Pfam" id="PF13601">
    <property type="entry name" value="HTH_34"/>
    <property type="match status" value="1"/>
</dbReference>
<evidence type="ECO:0000313" key="3">
    <source>
        <dbReference type="EMBL" id="AOZ47713.1"/>
    </source>
</evidence>
<accession>A0A142KJH0</accession>
<dbReference type="GeneID" id="88083712"/>
<evidence type="ECO:0000313" key="5">
    <source>
        <dbReference type="Proteomes" id="UP000178666"/>
    </source>
</evidence>
<reference evidence="2 4" key="2">
    <citation type="submission" date="2016-02" db="EMBL/GenBank/DDBJ databases">
        <title>Complete Genome Sequence of Propionibacterium acidipropionici ATCC 55737.</title>
        <authorList>
            <person name="Luna Flores C.H."/>
            <person name="Nielsen L.K."/>
            <person name="Marcellin E."/>
        </authorList>
    </citation>
    <scope>NUCLEOTIDE SEQUENCE [LARGE SCALE GENOMIC DNA]</scope>
    <source>
        <strain evidence="2 4">ATCC 55737</strain>
    </source>
</reference>
<dbReference type="InterPro" id="IPR036388">
    <property type="entry name" value="WH-like_DNA-bd_sf"/>
</dbReference>
<dbReference type="KEGG" id="aaci:ASQ49_01370"/>
<name>A0A142KJH0_9ACTN</name>
<feature type="domain" description="Winged helix DNA-binding" evidence="1">
    <location>
        <begin position="14"/>
        <end position="95"/>
    </location>
</feature>
<dbReference type="InterPro" id="IPR036390">
    <property type="entry name" value="WH_DNA-bd_sf"/>
</dbReference>